<comment type="caution">
    <text evidence="2">The sequence shown here is derived from an EMBL/GenBank/DDBJ whole genome shotgun (WGS) entry which is preliminary data.</text>
</comment>
<dbReference type="InterPro" id="IPR011250">
    <property type="entry name" value="OMP/PagP_B-barrel"/>
</dbReference>
<dbReference type="EMBL" id="JACCJZ010000019">
    <property type="protein sequence ID" value="NYZ63535.1"/>
    <property type="molecule type" value="Genomic_DNA"/>
</dbReference>
<feature type="chain" id="PRO_5031525972" evidence="1">
    <location>
        <begin position="25"/>
        <end position="213"/>
    </location>
</feature>
<dbReference type="Pfam" id="PF03922">
    <property type="entry name" value="OmpW"/>
    <property type="match status" value="1"/>
</dbReference>
<dbReference type="PANTHER" id="PTHR36920:SF1">
    <property type="entry name" value="OUTER MEMBRANE PROTEIN W"/>
    <property type="match status" value="1"/>
</dbReference>
<proteinExistence type="predicted"/>
<gene>
    <name evidence="2" type="ORF">H0E82_12310</name>
</gene>
<organism evidence="2 3">
    <name type="scientific">Luteimonas deserti</name>
    <dbReference type="NCBI Taxonomy" id="2752306"/>
    <lineage>
        <taxon>Bacteria</taxon>
        <taxon>Pseudomonadati</taxon>
        <taxon>Pseudomonadota</taxon>
        <taxon>Gammaproteobacteria</taxon>
        <taxon>Lysobacterales</taxon>
        <taxon>Lysobacteraceae</taxon>
        <taxon>Luteimonas</taxon>
    </lineage>
</organism>
<dbReference type="InterPro" id="IPR005618">
    <property type="entry name" value="OMPW"/>
</dbReference>
<dbReference type="GO" id="GO:0055085">
    <property type="term" value="P:transmembrane transport"/>
    <property type="evidence" value="ECO:0007669"/>
    <property type="project" value="TreeGrafter"/>
</dbReference>
<keyword evidence="1" id="KW-0732">Signal</keyword>
<accession>A0A7Z0QUZ8</accession>
<protein>
    <submittedName>
        <fullName evidence="2">Outer membrane beta-barrel protein</fullName>
    </submittedName>
</protein>
<evidence type="ECO:0000313" key="2">
    <source>
        <dbReference type="EMBL" id="NYZ63535.1"/>
    </source>
</evidence>
<reference evidence="2 3" key="1">
    <citation type="submission" date="2020-07" db="EMBL/GenBank/DDBJ databases">
        <title>isolation of Luteimonas sp. SJ-16.</title>
        <authorList>
            <person name="Huang X.-X."/>
            <person name="Xu L."/>
            <person name="Sun J.-Q."/>
        </authorList>
    </citation>
    <scope>NUCLEOTIDE SEQUENCE [LARGE SCALE GENOMIC DNA]</scope>
    <source>
        <strain evidence="2 3">SJ-16</strain>
    </source>
</reference>
<dbReference type="Proteomes" id="UP000589896">
    <property type="component" value="Unassembled WGS sequence"/>
</dbReference>
<dbReference type="Gene3D" id="2.40.160.20">
    <property type="match status" value="1"/>
</dbReference>
<dbReference type="RefSeq" id="WP_180545754.1">
    <property type="nucleotide sequence ID" value="NZ_JACCJZ010000019.1"/>
</dbReference>
<sequence>MTFRTRTLALATFAALAAAPAAFAQDGYAGGETAAGKRVSIVGGATLLQPNNDTGRNDGIKVDGGPAPTASVSYHVTDNISAELWGALDSFDHRVRADGAKIGTVEQRPLALSGQYHFGDVDNTFRPFVGLGYHHSNIDNEDLNPGGNHVSLTTPKGAIGTVGVDMNITPTWFARADARYLRSRADVREAGVNTGQELKLDPWTVGFGIGARF</sequence>
<dbReference type="GO" id="GO:0019867">
    <property type="term" value="C:outer membrane"/>
    <property type="evidence" value="ECO:0007669"/>
    <property type="project" value="InterPro"/>
</dbReference>
<feature type="signal peptide" evidence="1">
    <location>
        <begin position="1"/>
        <end position="24"/>
    </location>
</feature>
<dbReference type="SUPFAM" id="SSF56925">
    <property type="entry name" value="OMPA-like"/>
    <property type="match status" value="1"/>
</dbReference>
<evidence type="ECO:0000256" key="1">
    <source>
        <dbReference type="SAM" id="SignalP"/>
    </source>
</evidence>
<evidence type="ECO:0000313" key="3">
    <source>
        <dbReference type="Proteomes" id="UP000589896"/>
    </source>
</evidence>
<keyword evidence="3" id="KW-1185">Reference proteome</keyword>
<dbReference type="AlphaFoldDB" id="A0A7Z0QUZ8"/>
<dbReference type="PANTHER" id="PTHR36920">
    <property type="match status" value="1"/>
</dbReference>
<name>A0A7Z0QUZ8_9GAMM</name>